<dbReference type="AlphaFoldDB" id="A0A1F6CH93"/>
<dbReference type="Proteomes" id="UP000178606">
    <property type="component" value="Unassembled WGS sequence"/>
</dbReference>
<organism evidence="1 2">
    <name type="scientific">Handelsmanbacteria sp. (strain RIFCSPLOWO2_12_FULL_64_10)</name>
    <dbReference type="NCBI Taxonomy" id="1817868"/>
    <lineage>
        <taxon>Bacteria</taxon>
        <taxon>Candidatus Handelsmaniibacteriota</taxon>
    </lineage>
</organism>
<dbReference type="EMBL" id="MFKF01000246">
    <property type="protein sequence ID" value="OGG48559.1"/>
    <property type="molecule type" value="Genomic_DNA"/>
</dbReference>
<sequence length="185" mass="21252">MNDLSEWDDEADSEPSLELDNELLRAKLGLPDESMFISEDADPYLQNQFLRYIQAFEEMDKGPQRSLYTIFPEGFEFPPVASLDGAQLKKKLKAIEEILEEHGIFMDLAPSLPDEVVYEYIVKEILHHPIPLEFPEGFALHMDGCDGYCPGCFQREFCDHRIEDWSEEPYPKEKLGEGNSSGEVK</sequence>
<protein>
    <submittedName>
        <fullName evidence="1">Uncharacterized protein</fullName>
    </submittedName>
</protein>
<name>A0A1F6CH93_HANXR</name>
<comment type="caution">
    <text evidence="1">The sequence shown here is derived from an EMBL/GenBank/DDBJ whole genome shotgun (WGS) entry which is preliminary data.</text>
</comment>
<evidence type="ECO:0000313" key="1">
    <source>
        <dbReference type="EMBL" id="OGG48559.1"/>
    </source>
</evidence>
<evidence type="ECO:0000313" key="2">
    <source>
        <dbReference type="Proteomes" id="UP000178606"/>
    </source>
</evidence>
<gene>
    <name evidence="1" type="ORF">A3F84_24005</name>
</gene>
<accession>A0A1F6CH93</accession>
<reference evidence="1 2" key="1">
    <citation type="journal article" date="2016" name="Nat. Commun.">
        <title>Thousands of microbial genomes shed light on interconnected biogeochemical processes in an aquifer system.</title>
        <authorList>
            <person name="Anantharaman K."/>
            <person name="Brown C.T."/>
            <person name="Hug L.A."/>
            <person name="Sharon I."/>
            <person name="Castelle C.J."/>
            <person name="Probst A.J."/>
            <person name="Thomas B.C."/>
            <person name="Singh A."/>
            <person name="Wilkins M.J."/>
            <person name="Karaoz U."/>
            <person name="Brodie E.L."/>
            <person name="Williams K.H."/>
            <person name="Hubbard S.S."/>
            <person name="Banfield J.F."/>
        </authorList>
    </citation>
    <scope>NUCLEOTIDE SEQUENCE [LARGE SCALE GENOMIC DNA]</scope>
    <source>
        <strain evidence="2">RIFCSPLOWO2_12_FULL_64_10</strain>
    </source>
</reference>
<proteinExistence type="predicted"/>